<evidence type="ECO:0000259" key="4">
    <source>
        <dbReference type="Pfam" id="PF00891"/>
    </source>
</evidence>
<proteinExistence type="predicted"/>
<keyword evidence="7" id="KW-1185">Reference proteome</keyword>
<evidence type="ECO:0000256" key="1">
    <source>
        <dbReference type="ARBA" id="ARBA00022603"/>
    </source>
</evidence>
<feature type="domain" description="O-methyltransferase dimerisation" evidence="5">
    <location>
        <begin position="23"/>
        <end position="96"/>
    </location>
</feature>
<dbReference type="GO" id="GO:0008171">
    <property type="term" value="F:O-methyltransferase activity"/>
    <property type="evidence" value="ECO:0007669"/>
    <property type="project" value="InterPro"/>
</dbReference>
<dbReference type="InterPro" id="IPR036388">
    <property type="entry name" value="WH-like_DNA-bd_sf"/>
</dbReference>
<dbReference type="InterPro" id="IPR036390">
    <property type="entry name" value="WH_DNA-bd_sf"/>
</dbReference>
<keyword evidence="1 6" id="KW-0489">Methyltransferase</keyword>
<dbReference type="InterPro" id="IPR029063">
    <property type="entry name" value="SAM-dependent_MTases_sf"/>
</dbReference>
<dbReference type="Gene3D" id="1.10.10.10">
    <property type="entry name" value="Winged helix-like DNA-binding domain superfamily/Winged helix DNA-binding domain"/>
    <property type="match status" value="1"/>
</dbReference>
<sequence>MDSCLKSEPGTSAKPLMEILHDCADGYKKFTALKAALEMRVFEQLTVPRTPEELAETLGTDPGLTENLCRILVSLGLIVREKGCYKNSDLSSTYLTAGSPLHQREVILNLANGLKLWEQLPGILQSGPIVASEEQYFANNLIHSLAREALCGELQRTVGLVTRCVEFEKARKLLDLGGGHGLYAIAFAAANPNIRAYVYDFPDVAQDTRQYIKEFRANRVEVLQGNFFQDDLAEGYDVVFFASNPGGKNRHLVPKIYSCMNEGGLFINKHCFYSPEEYSKSALLDMEWSLTGFAGAAKENRVYSFAGDLFFEDYLALLQEYFNIIEIHQAPDFAGYPLSKIGDTLDSKIIIGTKKTGAE</sequence>
<dbReference type="SUPFAM" id="SSF53335">
    <property type="entry name" value="S-adenosyl-L-methionine-dependent methyltransferases"/>
    <property type="match status" value="1"/>
</dbReference>
<feature type="domain" description="O-methyltransferase C-terminal" evidence="4">
    <location>
        <begin position="160"/>
        <end position="265"/>
    </location>
</feature>
<dbReference type="GO" id="GO:0046983">
    <property type="term" value="F:protein dimerization activity"/>
    <property type="evidence" value="ECO:0007669"/>
    <property type="project" value="InterPro"/>
</dbReference>
<organism evidence="6 7">
    <name type="scientific">Desulfocucumis palustris</name>
    <dbReference type="NCBI Taxonomy" id="1898651"/>
    <lineage>
        <taxon>Bacteria</taxon>
        <taxon>Bacillati</taxon>
        <taxon>Bacillota</taxon>
        <taxon>Clostridia</taxon>
        <taxon>Eubacteriales</taxon>
        <taxon>Desulfocucumaceae</taxon>
        <taxon>Desulfocucumis</taxon>
    </lineage>
</organism>
<dbReference type="SUPFAM" id="SSF46785">
    <property type="entry name" value="Winged helix' DNA-binding domain"/>
    <property type="match status" value="1"/>
</dbReference>
<dbReference type="Pfam" id="PF08100">
    <property type="entry name" value="Dimerisation"/>
    <property type="match status" value="1"/>
</dbReference>
<dbReference type="InterPro" id="IPR001077">
    <property type="entry name" value="COMT_C"/>
</dbReference>
<dbReference type="Gene3D" id="3.40.50.150">
    <property type="entry name" value="Vaccinia Virus protein VP39"/>
    <property type="match status" value="1"/>
</dbReference>
<keyword evidence="2 6" id="KW-0808">Transferase</keyword>
<dbReference type="GO" id="GO:0032259">
    <property type="term" value="P:methylation"/>
    <property type="evidence" value="ECO:0007669"/>
    <property type="project" value="UniProtKB-KW"/>
</dbReference>
<dbReference type="EMBL" id="BFAV01000073">
    <property type="protein sequence ID" value="GBF33118.1"/>
    <property type="molecule type" value="Genomic_DNA"/>
</dbReference>
<keyword evidence="3" id="KW-0949">S-adenosyl-L-methionine</keyword>
<comment type="caution">
    <text evidence="6">The sequence shown here is derived from an EMBL/GenBank/DDBJ whole genome shotgun (WGS) entry which is preliminary data.</text>
</comment>
<evidence type="ECO:0000313" key="7">
    <source>
        <dbReference type="Proteomes" id="UP000239549"/>
    </source>
</evidence>
<evidence type="ECO:0000256" key="2">
    <source>
        <dbReference type="ARBA" id="ARBA00022679"/>
    </source>
</evidence>
<protein>
    <submittedName>
        <fullName evidence="6">SAM-dependent methyltransferase</fullName>
    </submittedName>
</protein>
<name>A0A2L2XAC5_9FIRM</name>
<reference evidence="7" key="1">
    <citation type="submission" date="2018-02" db="EMBL/GenBank/DDBJ databases">
        <title>Genome sequence of Desulfocucumis palustris strain NAW-5.</title>
        <authorList>
            <person name="Watanabe M."/>
            <person name="Kojima H."/>
            <person name="Fukui M."/>
        </authorList>
    </citation>
    <scope>NUCLEOTIDE SEQUENCE [LARGE SCALE GENOMIC DNA]</scope>
    <source>
        <strain evidence="7">NAW-5</strain>
    </source>
</reference>
<evidence type="ECO:0000256" key="3">
    <source>
        <dbReference type="ARBA" id="ARBA00022691"/>
    </source>
</evidence>
<dbReference type="Pfam" id="PF00891">
    <property type="entry name" value="Methyltransf_2"/>
    <property type="match status" value="1"/>
</dbReference>
<dbReference type="InterPro" id="IPR012967">
    <property type="entry name" value="COMT_dimerisation"/>
</dbReference>
<dbReference type="InterPro" id="IPR016461">
    <property type="entry name" value="COMT-like"/>
</dbReference>
<dbReference type="Proteomes" id="UP000239549">
    <property type="component" value="Unassembled WGS sequence"/>
</dbReference>
<gene>
    <name evidence="6" type="ORF">DCCM_2215</name>
</gene>
<dbReference type="AlphaFoldDB" id="A0A2L2XAC5"/>
<dbReference type="PROSITE" id="PS51683">
    <property type="entry name" value="SAM_OMT_II"/>
    <property type="match status" value="1"/>
</dbReference>
<dbReference type="PANTHER" id="PTHR43712">
    <property type="entry name" value="PUTATIVE (AFU_ORTHOLOGUE AFUA_4G14580)-RELATED"/>
    <property type="match status" value="1"/>
</dbReference>
<evidence type="ECO:0000259" key="5">
    <source>
        <dbReference type="Pfam" id="PF08100"/>
    </source>
</evidence>
<dbReference type="PANTHER" id="PTHR43712:SF2">
    <property type="entry name" value="O-METHYLTRANSFERASE CICE"/>
    <property type="match status" value="1"/>
</dbReference>
<accession>A0A2L2XAC5</accession>
<dbReference type="RefSeq" id="WP_231702676.1">
    <property type="nucleotide sequence ID" value="NZ_BFAV01000073.1"/>
</dbReference>
<evidence type="ECO:0000313" key="6">
    <source>
        <dbReference type="EMBL" id="GBF33118.1"/>
    </source>
</evidence>